<dbReference type="Proteomes" id="UP000580344">
    <property type="component" value="Unassembled WGS sequence"/>
</dbReference>
<evidence type="ECO:0000313" key="1">
    <source>
        <dbReference type="EMBL" id="NOJ75390.1"/>
    </source>
</evidence>
<comment type="caution">
    <text evidence="1">The sequence shown here is derived from an EMBL/GenBank/DDBJ whole genome shotgun (WGS) entry which is preliminary data.</text>
</comment>
<dbReference type="EMBL" id="JABFOQ010000010">
    <property type="protein sequence ID" value="NOJ75390.1"/>
    <property type="molecule type" value="Genomic_DNA"/>
</dbReference>
<accession>A0ABX1WLB0</accession>
<gene>
    <name evidence="1" type="ORF">HMH06_06000</name>
</gene>
<evidence type="ECO:0000313" key="2">
    <source>
        <dbReference type="Proteomes" id="UP000580344"/>
    </source>
</evidence>
<dbReference type="RefSeq" id="WP_171622709.1">
    <property type="nucleotide sequence ID" value="NZ_JABFOQ010000010.1"/>
</dbReference>
<sequence>MNYINYQNREIQVDWQYFYRIKESHSNTMYKVFNQEQSSNDHFTEYIRTEEDLRLSNAENVDFWVREYDGINWENKKPISGFRKIITGAYYGDQYDKRQIKSLLIVLFFNNKKNLLLMRFKGFYTSIPKERLEITKLLSKSINFV</sequence>
<organism evidence="1 2">
    <name type="scientific">Empedobacter stercoris</name>
    <dbReference type="NCBI Taxonomy" id="1628248"/>
    <lineage>
        <taxon>Bacteria</taxon>
        <taxon>Pseudomonadati</taxon>
        <taxon>Bacteroidota</taxon>
        <taxon>Flavobacteriia</taxon>
        <taxon>Flavobacteriales</taxon>
        <taxon>Weeksellaceae</taxon>
        <taxon>Empedobacter</taxon>
    </lineage>
</organism>
<proteinExistence type="predicted"/>
<keyword evidence="2" id="KW-1185">Reference proteome</keyword>
<protein>
    <submittedName>
        <fullName evidence="1">Uncharacterized protein</fullName>
    </submittedName>
</protein>
<reference evidence="1 2" key="1">
    <citation type="submission" date="2020-05" db="EMBL/GenBank/DDBJ databases">
        <title>Tigecycline resistant gene in Empedobacter stercoris.</title>
        <authorList>
            <person name="Chen Y."/>
            <person name="Cheng Y."/>
            <person name="Zhou K."/>
        </authorList>
    </citation>
    <scope>NUCLEOTIDE SEQUENCE [LARGE SCALE GENOMIC DNA]</scope>
    <source>
        <strain evidence="1 2">ES202</strain>
    </source>
</reference>
<name>A0ABX1WLB0_9FLAO</name>